<dbReference type="AlphaFoldDB" id="A0A514CIH0"/>
<dbReference type="Pfam" id="PF01850">
    <property type="entry name" value="PIN"/>
    <property type="match status" value="1"/>
</dbReference>
<reference evidence="2 3" key="1">
    <citation type="submission" date="2019-06" db="EMBL/GenBank/DDBJ databases">
        <title>Echinicola alkalisoli sp. nov. isolated from saline soil.</title>
        <authorList>
            <person name="Sun J.-Q."/>
            <person name="Xu L."/>
        </authorList>
    </citation>
    <scope>NUCLEOTIDE SEQUENCE [LARGE SCALE GENOMIC DNA]</scope>
    <source>
        <strain evidence="2 3">LN3S3</strain>
    </source>
</reference>
<keyword evidence="3" id="KW-1185">Reference proteome</keyword>
<organism evidence="2 3">
    <name type="scientific">Echinicola soli</name>
    <dbReference type="NCBI Taxonomy" id="2591634"/>
    <lineage>
        <taxon>Bacteria</taxon>
        <taxon>Pseudomonadati</taxon>
        <taxon>Bacteroidota</taxon>
        <taxon>Cytophagia</taxon>
        <taxon>Cytophagales</taxon>
        <taxon>Cyclobacteriaceae</taxon>
        <taxon>Echinicola</taxon>
    </lineage>
</organism>
<dbReference type="InterPro" id="IPR002716">
    <property type="entry name" value="PIN_dom"/>
</dbReference>
<dbReference type="InterPro" id="IPR029060">
    <property type="entry name" value="PIN-like_dom_sf"/>
</dbReference>
<name>A0A514CIH0_9BACT</name>
<protein>
    <submittedName>
        <fullName evidence="2">PIN domain-containing protein</fullName>
    </submittedName>
</protein>
<proteinExistence type="predicted"/>
<evidence type="ECO:0000313" key="3">
    <source>
        <dbReference type="Proteomes" id="UP000316614"/>
    </source>
</evidence>
<dbReference type="KEGG" id="echi:FKX85_11500"/>
<evidence type="ECO:0000313" key="2">
    <source>
        <dbReference type="EMBL" id="QDH79627.1"/>
    </source>
</evidence>
<dbReference type="SUPFAM" id="SSF88723">
    <property type="entry name" value="PIN domain-like"/>
    <property type="match status" value="1"/>
</dbReference>
<sequence>MNGVLVDTSVWIEYFRGNPDFIKPGLQLIEEGNAFSLEVIFAELAQGAKHEKEVNFITEFFSNMKLLDYPGLTFGAGIYSQENKLVQYGVGLIDSIIILCAKTYNLKIWTLDEKIRRFVGYDMIFSTDQYFG</sequence>
<feature type="domain" description="PIN" evidence="1">
    <location>
        <begin position="4"/>
        <end position="118"/>
    </location>
</feature>
<dbReference type="RefSeq" id="WP_141614869.1">
    <property type="nucleotide sequence ID" value="NZ_CP041253.1"/>
</dbReference>
<accession>A0A514CIH0</accession>
<dbReference type="Gene3D" id="3.40.50.1010">
    <property type="entry name" value="5'-nuclease"/>
    <property type="match status" value="1"/>
</dbReference>
<dbReference type="Proteomes" id="UP000316614">
    <property type="component" value="Chromosome"/>
</dbReference>
<dbReference type="EMBL" id="CP041253">
    <property type="protein sequence ID" value="QDH79627.1"/>
    <property type="molecule type" value="Genomic_DNA"/>
</dbReference>
<evidence type="ECO:0000259" key="1">
    <source>
        <dbReference type="Pfam" id="PF01850"/>
    </source>
</evidence>
<dbReference type="OrthoDB" id="9811788at2"/>
<gene>
    <name evidence="2" type="ORF">FKX85_11500</name>
</gene>